<comment type="caution">
    <text evidence="1">The sequence shown here is derived from an EMBL/GenBank/DDBJ whole genome shotgun (WGS) entry which is preliminary data.</text>
</comment>
<dbReference type="AlphaFoldDB" id="A0AAV5MJ31"/>
<keyword evidence="2" id="KW-1185">Reference proteome</keyword>
<protein>
    <submittedName>
        <fullName evidence="1">Uncharacterized protein</fullName>
    </submittedName>
</protein>
<name>A0AAV5MJ31_9ROSI</name>
<proteinExistence type="predicted"/>
<accession>A0AAV5MJ31</accession>
<gene>
    <name evidence="1" type="ORF">SLEP1_g56266</name>
</gene>
<evidence type="ECO:0000313" key="1">
    <source>
        <dbReference type="EMBL" id="GKV49517.1"/>
    </source>
</evidence>
<organism evidence="1 2">
    <name type="scientific">Rubroshorea leprosula</name>
    <dbReference type="NCBI Taxonomy" id="152421"/>
    <lineage>
        <taxon>Eukaryota</taxon>
        <taxon>Viridiplantae</taxon>
        <taxon>Streptophyta</taxon>
        <taxon>Embryophyta</taxon>
        <taxon>Tracheophyta</taxon>
        <taxon>Spermatophyta</taxon>
        <taxon>Magnoliopsida</taxon>
        <taxon>eudicotyledons</taxon>
        <taxon>Gunneridae</taxon>
        <taxon>Pentapetalae</taxon>
        <taxon>rosids</taxon>
        <taxon>malvids</taxon>
        <taxon>Malvales</taxon>
        <taxon>Dipterocarpaceae</taxon>
        <taxon>Rubroshorea</taxon>
    </lineage>
</organism>
<reference evidence="1 2" key="1">
    <citation type="journal article" date="2021" name="Commun. Biol.">
        <title>The genome of Shorea leprosula (Dipterocarpaceae) highlights the ecological relevance of drought in aseasonal tropical rainforests.</title>
        <authorList>
            <person name="Ng K.K.S."/>
            <person name="Kobayashi M.J."/>
            <person name="Fawcett J.A."/>
            <person name="Hatakeyama M."/>
            <person name="Paape T."/>
            <person name="Ng C.H."/>
            <person name="Ang C.C."/>
            <person name="Tnah L.H."/>
            <person name="Lee C.T."/>
            <person name="Nishiyama T."/>
            <person name="Sese J."/>
            <person name="O'Brien M.J."/>
            <person name="Copetti D."/>
            <person name="Mohd Noor M.I."/>
            <person name="Ong R.C."/>
            <person name="Putra M."/>
            <person name="Sireger I.Z."/>
            <person name="Indrioko S."/>
            <person name="Kosugi Y."/>
            <person name="Izuno A."/>
            <person name="Isagi Y."/>
            <person name="Lee S.L."/>
            <person name="Shimizu K.K."/>
        </authorList>
    </citation>
    <scope>NUCLEOTIDE SEQUENCE [LARGE SCALE GENOMIC DNA]</scope>
    <source>
        <strain evidence="1">214</strain>
    </source>
</reference>
<dbReference type="EMBL" id="BPVZ01000303">
    <property type="protein sequence ID" value="GKV49517.1"/>
    <property type="molecule type" value="Genomic_DNA"/>
</dbReference>
<evidence type="ECO:0000313" key="2">
    <source>
        <dbReference type="Proteomes" id="UP001054252"/>
    </source>
</evidence>
<dbReference type="Proteomes" id="UP001054252">
    <property type="component" value="Unassembled WGS sequence"/>
</dbReference>
<sequence>MKGSSTADSTRGGCPCCSPNGQNGTCSFSGFCGVSFLSHEQESSLFWI</sequence>